<dbReference type="Proteomes" id="UP000178490">
    <property type="component" value="Unassembled WGS sequence"/>
</dbReference>
<sequence>MHPELDPQGIGYQINQAFLAVGSGGFWGLGIGQSRQKFQYLPEVNSDSIFAIFAEETGFLFSAGLIVLILLIGLRGLKIAKNTKSEFGRLLVVGIVVWLVWQSFLNIGAMVGALPLTGVPLPFVSHGGSALMAELAAVALILNISRQEI</sequence>
<evidence type="ECO:0000256" key="11">
    <source>
        <dbReference type="ARBA" id="ARBA00038053"/>
    </source>
</evidence>
<evidence type="ECO:0000256" key="10">
    <source>
        <dbReference type="ARBA" id="ARBA00033270"/>
    </source>
</evidence>
<evidence type="ECO:0000313" key="18">
    <source>
        <dbReference type="Proteomes" id="UP000178490"/>
    </source>
</evidence>
<keyword evidence="6" id="KW-0573">Peptidoglycan synthesis</keyword>
<keyword evidence="7 16" id="KW-1133">Transmembrane helix</keyword>
<keyword evidence="5" id="KW-0133">Cell shape</keyword>
<dbReference type="EC" id="2.4.99.28" evidence="14"/>
<dbReference type="GO" id="GO:0051301">
    <property type="term" value="P:cell division"/>
    <property type="evidence" value="ECO:0007669"/>
    <property type="project" value="InterPro"/>
</dbReference>
<feature type="transmembrane region" description="Helical" evidence="16">
    <location>
        <begin position="123"/>
        <end position="144"/>
    </location>
</feature>
<evidence type="ECO:0000256" key="2">
    <source>
        <dbReference type="ARBA" id="ARBA00022676"/>
    </source>
</evidence>
<evidence type="ECO:0000256" key="15">
    <source>
        <dbReference type="ARBA" id="ARBA00049902"/>
    </source>
</evidence>
<protein>
    <recommendedName>
        <fullName evidence="12">Probable peptidoglycan glycosyltransferase FtsW</fullName>
        <ecNumber evidence="14">2.4.99.28</ecNumber>
    </recommendedName>
    <alternativeName>
        <fullName evidence="13">Cell division protein FtsW</fullName>
    </alternativeName>
    <alternativeName>
        <fullName evidence="10">Cell wall polymerase</fullName>
    </alternativeName>
    <alternativeName>
        <fullName evidence="9">Peptidoglycan polymerase</fullName>
    </alternativeName>
</protein>
<evidence type="ECO:0000256" key="13">
    <source>
        <dbReference type="ARBA" id="ARBA00041418"/>
    </source>
</evidence>
<evidence type="ECO:0000256" key="12">
    <source>
        <dbReference type="ARBA" id="ARBA00041185"/>
    </source>
</evidence>
<evidence type="ECO:0000313" key="17">
    <source>
        <dbReference type="EMBL" id="OGH89494.1"/>
    </source>
</evidence>
<keyword evidence="3" id="KW-0808">Transferase</keyword>
<comment type="catalytic activity">
    <reaction evidence="15">
        <text>[GlcNAc-(1-&gt;4)-Mur2Ac(oyl-L-Ala-gamma-D-Glu-L-Lys-D-Ala-D-Ala)](n)-di-trans,octa-cis-undecaprenyl diphosphate + beta-D-GlcNAc-(1-&gt;4)-Mur2Ac(oyl-L-Ala-gamma-D-Glu-L-Lys-D-Ala-D-Ala)-di-trans,octa-cis-undecaprenyl diphosphate = [GlcNAc-(1-&gt;4)-Mur2Ac(oyl-L-Ala-gamma-D-Glu-L-Lys-D-Ala-D-Ala)](n+1)-di-trans,octa-cis-undecaprenyl diphosphate + di-trans,octa-cis-undecaprenyl diphosphate + H(+)</text>
        <dbReference type="Rhea" id="RHEA:23708"/>
        <dbReference type="Rhea" id="RHEA-COMP:9602"/>
        <dbReference type="Rhea" id="RHEA-COMP:9603"/>
        <dbReference type="ChEBI" id="CHEBI:15378"/>
        <dbReference type="ChEBI" id="CHEBI:58405"/>
        <dbReference type="ChEBI" id="CHEBI:60033"/>
        <dbReference type="ChEBI" id="CHEBI:78435"/>
        <dbReference type="EC" id="2.4.99.28"/>
    </reaction>
</comment>
<name>A0A1F6P0Q9_9BACT</name>
<dbReference type="Pfam" id="PF01098">
    <property type="entry name" value="FTSW_RODA_SPOVE"/>
    <property type="match status" value="1"/>
</dbReference>
<accession>A0A1F6P0Q9</accession>
<dbReference type="AlphaFoldDB" id="A0A1F6P0Q9"/>
<dbReference type="GO" id="GO:0008955">
    <property type="term" value="F:peptidoglycan glycosyltransferase activity"/>
    <property type="evidence" value="ECO:0007669"/>
    <property type="project" value="UniProtKB-EC"/>
</dbReference>
<organism evidence="17 18">
    <name type="scientific">Candidatus Magasanikbacteria bacterium RIFOXYD2_FULL_36_9</name>
    <dbReference type="NCBI Taxonomy" id="1798707"/>
    <lineage>
        <taxon>Bacteria</taxon>
        <taxon>Candidatus Magasanikiibacteriota</taxon>
    </lineage>
</organism>
<keyword evidence="8 16" id="KW-0472">Membrane</keyword>
<comment type="caution">
    <text evidence="17">The sequence shown here is derived from an EMBL/GenBank/DDBJ whole genome shotgun (WGS) entry which is preliminary data.</text>
</comment>
<feature type="transmembrane region" description="Helical" evidence="16">
    <location>
        <begin position="89"/>
        <end position="111"/>
    </location>
</feature>
<evidence type="ECO:0000256" key="9">
    <source>
        <dbReference type="ARBA" id="ARBA00032370"/>
    </source>
</evidence>
<evidence type="ECO:0000256" key="3">
    <source>
        <dbReference type="ARBA" id="ARBA00022679"/>
    </source>
</evidence>
<evidence type="ECO:0000256" key="8">
    <source>
        <dbReference type="ARBA" id="ARBA00023136"/>
    </source>
</evidence>
<comment type="subcellular location">
    <subcellularLocation>
        <location evidence="1">Membrane</location>
        <topology evidence="1">Multi-pass membrane protein</topology>
    </subcellularLocation>
</comment>
<evidence type="ECO:0000256" key="16">
    <source>
        <dbReference type="SAM" id="Phobius"/>
    </source>
</evidence>
<evidence type="ECO:0000256" key="4">
    <source>
        <dbReference type="ARBA" id="ARBA00022692"/>
    </source>
</evidence>
<reference evidence="17 18" key="1">
    <citation type="journal article" date="2016" name="Nat. Commun.">
        <title>Thousands of microbial genomes shed light on interconnected biogeochemical processes in an aquifer system.</title>
        <authorList>
            <person name="Anantharaman K."/>
            <person name="Brown C.T."/>
            <person name="Hug L.A."/>
            <person name="Sharon I."/>
            <person name="Castelle C.J."/>
            <person name="Probst A.J."/>
            <person name="Thomas B.C."/>
            <person name="Singh A."/>
            <person name="Wilkins M.J."/>
            <person name="Karaoz U."/>
            <person name="Brodie E.L."/>
            <person name="Williams K.H."/>
            <person name="Hubbard S.S."/>
            <person name="Banfield J.F."/>
        </authorList>
    </citation>
    <scope>NUCLEOTIDE SEQUENCE [LARGE SCALE GENOMIC DNA]</scope>
</reference>
<dbReference type="GO" id="GO:0009252">
    <property type="term" value="P:peptidoglycan biosynthetic process"/>
    <property type="evidence" value="ECO:0007669"/>
    <property type="project" value="UniProtKB-KW"/>
</dbReference>
<dbReference type="GO" id="GO:0015648">
    <property type="term" value="F:lipid-linked peptidoglycan transporter activity"/>
    <property type="evidence" value="ECO:0007669"/>
    <property type="project" value="TreeGrafter"/>
</dbReference>
<dbReference type="PANTHER" id="PTHR30474:SF2">
    <property type="entry name" value="PEPTIDOGLYCAN GLYCOSYLTRANSFERASE FTSW-RELATED"/>
    <property type="match status" value="1"/>
</dbReference>
<dbReference type="GO" id="GO:0008360">
    <property type="term" value="P:regulation of cell shape"/>
    <property type="evidence" value="ECO:0007669"/>
    <property type="project" value="UniProtKB-KW"/>
</dbReference>
<keyword evidence="4 16" id="KW-0812">Transmembrane</keyword>
<evidence type="ECO:0000256" key="5">
    <source>
        <dbReference type="ARBA" id="ARBA00022960"/>
    </source>
</evidence>
<evidence type="ECO:0000256" key="6">
    <source>
        <dbReference type="ARBA" id="ARBA00022984"/>
    </source>
</evidence>
<evidence type="ECO:0000256" key="1">
    <source>
        <dbReference type="ARBA" id="ARBA00004141"/>
    </source>
</evidence>
<dbReference type="InterPro" id="IPR001182">
    <property type="entry name" value="FtsW/RodA"/>
</dbReference>
<comment type="similarity">
    <text evidence="11">Belongs to the SEDS family. FtsW subfamily.</text>
</comment>
<feature type="transmembrane region" description="Helical" evidence="16">
    <location>
        <begin position="58"/>
        <end position="77"/>
    </location>
</feature>
<proteinExistence type="inferred from homology"/>
<dbReference type="EMBL" id="MFRC01000040">
    <property type="protein sequence ID" value="OGH89494.1"/>
    <property type="molecule type" value="Genomic_DNA"/>
</dbReference>
<dbReference type="PANTHER" id="PTHR30474">
    <property type="entry name" value="CELL CYCLE PROTEIN"/>
    <property type="match status" value="1"/>
</dbReference>
<dbReference type="GO" id="GO:0032153">
    <property type="term" value="C:cell division site"/>
    <property type="evidence" value="ECO:0007669"/>
    <property type="project" value="TreeGrafter"/>
</dbReference>
<keyword evidence="2" id="KW-0328">Glycosyltransferase</keyword>
<gene>
    <name evidence="17" type="ORF">A2537_01845</name>
</gene>
<evidence type="ECO:0000256" key="14">
    <source>
        <dbReference type="ARBA" id="ARBA00044770"/>
    </source>
</evidence>
<evidence type="ECO:0000256" key="7">
    <source>
        <dbReference type="ARBA" id="ARBA00022989"/>
    </source>
</evidence>
<dbReference type="GO" id="GO:0005886">
    <property type="term" value="C:plasma membrane"/>
    <property type="evidence" value="ECO:0007669"/>
    <property type="project" value="TreeGrafter"/>
</dbReference>